<organism evidence="9 10">
    <name type="scientific">Byssothecium circinans</name>
    <dbReference type="NCBI Taxonomy" id="147558"/>
    <lineage>
        <taxon>Eukaryota</taxon>
        <taxon>Fungi</taxon>
        <taxon>Dikarya</taxon>
        <taxon>Ascomycota</taxon>
        <taxon>Pezizomycotina</taxon>
        <taxon>Dothideomycetes</taxon>
        <taxon>Pleosporomycetidae</taxon>
        <taxon>Pleosporales</taxon>
        <taxon>Massarineae</taxon>
        <taxon>Massarinaceae</taxon>
        <taxon>Byssothecium</taxon>
    </lineage>
</organism>
<dbReference type="OrthoDB" id="5414694at2759"/>
<evidence type="ECO:0000256" key="3">
    <source>
        <dbReference type="ARBA" id="ARBA00023015"/>
    </source>
</evidence>
<evidence type="ECO:0000256" key="2">
    <source>
        <dbReference type="ARBA" id="ARBA00008089"/>
    </source>
</evidence>
<sequence length="173" mass="18655">MSAAATPHAPISATTSFPPTGSVTPGLPHQPQQPQPAPAEPGMPPPAVFDFIPDLYRILNRLIIVAGQPPTVPSTPGQPPTDPPLEIDEVTAATAEVKLKIQRASRLVLELPDIDRTCEDQEEEIAYLEARIAKLKDSLRRLGEPVPAASTLDRDGPRNSPDCMDMLYRVLGE</sequence>
<keyword evidence="6 7" id="KW-0539">Nucleus</keyword>
<dbReference type="GO" id="GO:0006357">
    <property type="term" value="P:regulation of transcription by RNA polymerase II"/>
    <property type="evidence" value="ECO:0007669"/>
    <property type="project" value="InterPro"/>
</dbReference>
<evidence type="ECO:0000313" key="10">
    <source>
        <dbReference type="Proteomes" id="UP000800035"/>
    </source>
</evidence>
<protein>
    <recommendedName>
        <fullName evidence="7">Mediator of RNA polymerase II transcription subunit 9</fullName>
    </recommendedName>
    <alternativeName>
        <fullName evidence="7">Mediator complex subunit 9</fullName>
    </alternativeName>
</protein>
<evidence type="ECO:0000313" key="9">
    <source>
        <dbReference type="EMBL" id="KAF1956476.1"/>
    </source>
</evidence>
<dbReference type="InterPro" id="IPR011425">
    <property type="entry name" value="Med9"/>
</dbReference>
<dbReference type="GO" id="GO:0003712">
    <property type="term" value="F:transcription coregulator activity"/>
    <property type="evidence" value="ECO:0007669"/>
    <property type="project" value="InterPro"/>
</dbReference>
<feature type="compositionally biased region" description="Polar residues" evidence="8">
    <location>
        <begin position="12"/>
        <end position="23"/>
    </location>
</feature>
<dbReference type="AlphaFoldDB" id="A0A6A5U0F4"/>
<evidence type="ECO:0000256" key="5">
    <source>
        <dbReference type="ARBA" id="ARBA00023163"/>
    </source>
</evidence>
<evidence type="ECO:0000256" key="6">
    <source>
        <dbReference type="ARBA" id="ARBA00023242"/>
    </source>
</evidence>
<evidence type="ECO:0000256" key="7">
    <source>
        <dbReference type="RuleBase" id="RU364145"/>
    </source>
</evidence>
<dbReference type="GO" id="GO:0016592">
    <property type="term" value="C:mediator complex"/>
    <property type="evidence" value="ECO:0007669"/>
    <property type="project" value="InterPro"/>
</dbReference>
<feature type="compositionally biased region" description="Pro residues" evidence="8">
    <location>
        <begin position="31"/>
        <end position="46"/>
    </location>
</feature>
<feature type="region of interest" description="Disordered" evidence="8">
    <location>
        <begin position="1"/>
        <end position="46"/>
    </location>
</feature>
<keyword evidence="3 7" id="KW-0805">Transcription regulation</keyword>
<name>A0A6A5U0F4_9PLEO</name>
<keyword evidence="4 7" id="KW-0010">Activator</keyword>
<comment type="subunit">
    <text evidence="7">Component of the Mediator complex.</text>
</comment>
<gene>
    <name evidence="7" type="primary">MED9</name>
    <name evidence="9" type="ORF">CC80DRAFT_525343</name>
</gene>
<keyword evidence="10" id="KW-1185">Reference proteome</keyword>
<comment type="subcellular location">
    <subcellularLocation>
        <location evidence="1 7">Nucleus</location>
    </subcellularLocation>
</comment>
<accession>A0A6A5U0F4</accession>
<comment type="similarity">
    <text evidence="2 7">Belongs to the Mediator complex subunit 9 family.</text>
</comment>
<dbReference type="Pfam" id="PF07544">
    <property type="entry name" value="Med9"/>
    <property type="match status" value="1"/>
</dbReference>
<reference evidence="9" key="1">
    <citation type="journal article" date="2020" name="Stud. Mycol.">
        <title>101 Dothideomycetes genomes: a test case for predicting lifestyles and emergence of pathogens.</title>
        <authorList>
            <person name="Haridas S."/>
            <person name="Albert R."/>
            <person name="Binder M."/>
            <person name="Bloem J."/>
            <person name="Labutti K."/>
            <person name="Salamov A."/>
            <person name="Andreopoulos B."/>
            <person name="Baker S."/>
            <person name="Barry K."/>
            <person name="Bills G."/>
            <person name="Bluhm B."/>
            <person name="Cannon C."/>
            <person name="Castanera R."/>
            <person name="Culley D."/>
            <person name="Daum C."/>
            <person name="Ezra D."/>
            <person name="Gonzalez J."/>
            <person name="Henrissat B."/>
            <person name="Kuo A."/>
            <person name="Liang C."/>
            <person name="Lipzen A."/>
            <person name="Lutzoni F."/>
            <person name="Magnuson J."/>
            <person name="Mondo S."/>
            <person name="Nolan M."/>
            <person name="Ohm R."/>
            <person name="Pangilinan J."/>
            <person name="Park H.-J."/>
            <person name="Ramirez L."/>
            <person name="Alfaro M."/>
            <person name="Sun H."/>
            <person name="Tritt A."/>
            <person name="Yoshinaga Y."/>
            <person name="Zwiers L.-H."/>
            <person name="Turgeon B."/>
            <person name="Goodwin S."/>
            <person name="Spatafora J."/>
            <person name="Crous P."/>
            <person name="Grigoriev I."/>
        </authorList>
    </citation>
    <scope>NUCLEOTIDE SEQUENCE</scope>
    <source>
        <strain evidence="9">CBS 675.92</strain>
    </source>
</reference>
<comment type="function">
    <text evidence="7">Component of the Mediator complex, a coactivator involved in the regulated transcription of nearly all RNA polymerase II-dependent genes. Mediator functions as a bridge to convey information from gene-specific regulatory proteins to the basal RNA polymerase II transcription machinery. Mediator is recruited to promoters by direct interactions with regulatory proteins and serves as a scaffold for the assembly of a functional preinitiation complex with RNA polymerase II and the general transcription factors.</text>
</comment>
<evidence type="ECO:0000256" key="4">
    <source>
        <dbReference type="ARBA" id="ARBA00023159"/>
    </source>
</evidence>
<proteinExistence type="inferred from homology"/>
<dbReference type="Proteomes" id="UP000800035">
    <property type="component" value="Unassembled WGS sequence"/>
</dbReference>
<dbReference type="EMBL" id="ML976991">
    <property type="protein sequence ID" value="KAF1956476.1"/>
    <property type="molecule type" value="Genomic_DNA"/>
</dbReference>
<evidence type="ECO:0000256" key="8">
    <source>
        <dbReference type="SAM" id="MobiDB-lite"/>
    </source>
</evidence>
<evidence type="ECO:0000256" key="1">
    <source>
        <dbReference type="ARBA" id="ARBA00004123"/>
    </source>
</evidence>
<keyword evidence="5 7" id="KW-0804">Transcription</keyword>